<name>A0AA86VZE2_9FABA</name>
<evidence type="ECO:0000256" key="1">
    <source>
        <dbReference type="SAM" id="MobiDB-lite"/>
    </source>
</evidence>
<dbReference type="Gramene" id="rna-AYBTSS11_LOCUS19844">
    <property type="protein sequence ID" value="CAJ1963570.1"/>
    <property type="gene ID" value="gene-AYBTSS11_LOCUS19844"/>
</dbReference>
<dbReference type="EMBL" id="OY731403">
    <property type="protein sequence ID" value="CAJ1963570.1"/>
    <property type="molecule type" value="Genomic_DNA"/>
</dbReference>
<keyword evidence="3" id="KW-1185">Reference proteome</keyword>
<feature type="region of interest" description="Disordered" evidence="1">
    <location>
        <begin position="1"/>
        <end position="20"/>
    </location>
</feature>
<accession>A0AA86VZE2</accession>
<feature type="region of interest" description="Disordered" evidence="1">
    <location>
        <begin position="62"/>
        <end position="81"/>
    </location>
</feature>
<evidence type="ECO:0000313" key="2">
    <source>
        <dbReference type="EMBL" id="CAJ1963570.1"/>
    </source>
</evidence>
<protein>
    <submittedName>
        <fullName evidence="2">Uncharacterized protein</fullName>
    </submittedName>
</protein>
<gene>
    <name evidence="2" type="ORF">AYBTSS11_LOCUS19844</name>
</gene>
<feature type="compositionally biased region" description="Polar residues" evidence="1">
    <location>
        <begin position="1"/>
        <end position="10"/>
    </location>
</feature>
<dbReference type="Proteomes" id="UP001189624">
    <property type="component" value="Chromosome 6"/>
</dbReference>
<reference evidence="2" key="1">
    <citation type="submission" date="2023-10" db="EMBL/GenBank/DDBJ databases">
        <authorList>
            <person name="Domelevo Entfellner J.-B."/>
        </authorList>
    </citation>
    <scope>NUCLEOTIDE SEQUENCE</scope>
</reference>
<organism evidence="2 3">
    <name type="scientific">Sphenostylis stenocarpa</name>
    <dbReference type="NCBI Taxonomy" id="92480"/>
    <lineage>
        <taxon>Eukaryota</taxon>
        <taxon>Viridiplantae</taxon>
        <taxon>Streptophyta</taxon>
        <taxon>Embryophyta</taxon>
        <taxon>Tracheophyta</taxon>
        <taxon>Spermatophyta</taxon>
        <taxon>Magnoliopsida</taxon>
        <taxon>eudicotyledons</taxon>
        <taxon>Gunneridae</taxon>
        <taxon>Pentapetalae</taxon>
        <taxon>rosids</taxon>
        <taxon>fabids</taxon>
        <taxon>Fabales</taxon>
        <taxon>Fabaceae</taxon>
        <taxon>Papilionoideae</taxon>
        <taxon>50 kb inversion clade</taxon>
        <taxon>NPAAA clade</taxon>
        <taxon>indigoferoid/millettioid clade</taxon>
        <taxon>Phaseoleae</taxon>
        <taxon>Sphenostylis</taxon>
    </lineage>
</organism>
<sequence>MGNCRSNPETNEPDTVSEEQLNMVEQHEDNMAHENVEETAVVWDEHSPSSTNQGNTCRIEAEKVTKKKTESRKEKEIMRTV</sequence>
<proteinExistence type="predicted"/>
<evidence type="ECO:0000313" key="3">
    <source>
        <dbReference type="Proteomes" id="UP001189624"/>
    </source>
</evidence>
<dbReference type="AlphaFoldDB" id="A0AA86VZE2"/>